<evidence type="ECO:0000313" key="4">
    <source>
        <dbReference type="EMBL" id="MCB5364263.1"/>
    </source>
</evidence>
<dbReference type="PANTHER" id="PTHR12993:SF11">
    <property type="entry name" value="N-ACETYLGLUCOSAMINYL-PHOSPHATIDYLINOSITOL DE-N-ACETYLASE"/>
    <property type="match status" value="1"/>
</dbReference>
<dbReference type="RefSeq" id="WP_226954682.1">
    <property type="nucleotide sequence ID" value="NZ_JACDXW010000005.1"/>
</dbReference>
<dbReference type="SUPFAM" id="SSF102588">
    <property type="entry name" value="LmbE-like"/>
    <property type="match status" value="1"/>
</dbReference>
<dbReference type="Gene3D" id="2.130.10.10">
    <property type="entry name" value="YVTN repeat-like/Quinoprotein amine dehydrogenase"/>
    <property type="match status" value="1"/>
</dbReference>
<reference evidence="4 5" key="1">
    <citation type="submission" date="2020-07" db="EMBL/GenBank/DDBJ databases">
        <title>Pusillimonas sp. nov., isolated from poultry manure in Taiwan.</title>
        <authorList>
            <person name="Lin S.-Y."/>
            <person name="Tang Y.-S."/>
            <person name="Young C.-C."/>
        </authorList>
    </citation>
    <scope>NUCLEOTIDE SEQUENCE [LARGE SCALE GENOMIC DNA]</scope>
    <source>
        <strain evidence="4 5">CC-YST705</strain>
    </source>
</reference>
<dbReference type="InterPro" id="IPR003737">
    <property type="entry name" value="GlcNAc_PI_deacetylase-related"/>
</dbReference>
<accession>A0ABS8CE01</accession>
<proteinExistence type="predicted"/>
<feature type="chain" id="PRO_5045325294" evidence="2">
    <location>
        <begin position="31"/>
        <end position="659"/>
    </location>
</feature>
<name>A0ABS8CE01_9BURK</name>
<keyword evidence="2" id="KW-0732">Signal</keyword>
<dbReference type="InterPro" id="IPR015943">
    <property type="entry name" value="WD40/YVTN_repeat-like_dom_sf"/>
</dbReference>
<feature type="compositionally biased region" description="Polar residues" evidence="1">
    <location>
        <begin position="649"/>
        <end position="659"/>
    </location>
</feature>
<dbReference type="Pfam" id="PF26607">
    <property type="entry name" value="DUF8189"/>
    <property type="match status" value="1"/>
</dbReference>
<feature type="signal peptide" evidence="2">
    <location>
        <begin position="1"/>
        <end position="30"/>
    </location>
</feature>
<dbReference type="Gene3D" id="3.40.50.10320">
    <property type="entry name" value="LmbE-like"/>
    <property type="match status" value="1"/>
</dbReference>
<dbReference type="InterPro" id="IPR024078">
    <property type="entry name" value="LmbE-like_dom_sf"/>
</dbReference>
<sequence length="659" mass="71642">MPSALRAIPSLALPYWLLFCLALGWGAAQAAPAGSHDSAVIPELSTCAGMKDLAFVGHMDDDLLFMNPDILNVIREGACVRVVYLTASERNEGETYMRNREQAVQAAYAYMAGQANEWIEQSVQVGAYRVAGFTLSGRPGIQLWHLRLQDPWLGPGWGSLTPLSRTESDPKVPVETLEAFPQRYLRSDLIETLATIIRTYGPTTIRHLDDTNVVPYTQLCWRCAGHGHPDHIASARLVREAMMLAPGNYAQVGYIDYPIQEQAINLSPTEIADKTEAFRRYAWVDYRYCKGPEDCQQPAGPAAAWVGRAYYVARQDTSAVLVASASSSQPPSVLTTGELNDTINLWQPDSAQWQSLGGRSSEAPDLAVSAHGETMFSRDATGRIWLSTQVKPGQWAAWQTLSGARLNRMPAVAPEGHAAIGMGTDNRYYWTAARAGQSAWSPWSALPTLPDARYNAAASIDNEGRLIALALDAHGQLHLSRQASQGATLWAPWQLLSSPALNAAPSAIHDGQGKLSIFIQDPDTRHLLRLEPAHATTKPTQDLGLTLQGRPALALNSQGRVVVALRNGDAELWVLQGGGRIKLADVVASDPSLRLLGGHLYLTARASGPAQQYLIWRHELGKWQALPSTTEPPKAGGYAFQRPILASDTAPTSSEKPDS</sequence>
<evidence type="ECO:0000259" key="3">
    <source>
        <dbReference type="Pfam" id="PF26607"/>
    </source>
</evidence>
<evidence type="ECO:0000256" key="1">
    <source>
        <dbReference type="SAM" id="MobiDB-lite"/>
    </source>
</evidence>
<evidence type="ECO:0000313" key="5">
    <source>
        <dbReference type="Proteomes" id="UP000776983"/>
    </source>
</evidence>
<keyword evidence="5" id="KW-1185">Reference proteome</keyword>
<dbReference type="PANTHER" id="PTHR12993">
    <property type="entry name" value="N-ACETYLGLUCOSAMINYL-PHOSPHATIDYLINOSITOL DE-N-ACETYLASE-RELATED"/>
    <property type="match status" value="1"/>
</dbReference>
<feature type="domain" description="PLL-like beta propeller" evidence="3">
    <location>
        <begin position="351"/>
        <end position="573"/>
    </location>
</feature>
<dbReference type="Proteomes" id="UP000776983">
    <property type="component" value="Unassembled WGS sequence"/>
</dbReference>
<protein>
    <submittedName>
        <fullName evidence="4">PIG-L family deacetylase</fullName>
    </submittedName>
</protein>
<evidence type="ECO:0000256" key="2">
    <source>
        <dbReference type="SAM" id="SignalP"/>
    </source>
</evidence>
<dbReference type="Pfam" id="PF02585">
    <property type="entry name" value="PIG-L"/>
    <property type="match status" value="1"/>
</dbReference>
<gene>
    <name evidence="4" type="ORF">H0484_10940</name>
</gene>
<dbReference type="SUPFAM" id="SSF89372">
    <property type="entry name" value="Fucose-specific lectin"/>
    <property type="match status" value="2"/>
</dbReference>
<organism evidence="4 5">
    <name type="scientific">Mesopusillimonas faecipullorum</name>
    <dbReference type="NCBI Taxonomy" id="2755040"/>
    <lineage>
        <taxon>Bacteria</taxon>
        <taxon>Pseudomonadati</taxon>
        <taxon>Pseudomonadota</taxon>
        <taxon>Betaproteobacteria</taxon>
        <taxon>Burkholderiales</taxon>
        <taxon>Alcaligenaceae</taxon>
        <taxon>Mesopusillimonas</taxon>
    </lineage>
</organism>
<dbReference type="InterPro" id="IPR058502">
    <property type="entry name" value="PLL-like_beta-prop"/>
</dbReference>
<feature type="region of interest" description="Disordered" evidence="1">
    <location>
        <begin position="627"/>
        <end position="659"/>
    </location>
</feature>
<dbReference type="EMBL" id="JACDXW010000005">
    <property type="protein sequence ID" value="MCB5364263.1"/>
    <property type="molecule type" value="Genomic_DNA"/>
</dbReference>
<comment type="caution">
    <text evidence="4">The sequence shown here is derived from an EMBL/GenBank/DDBJ whole genome shotgun (WGS) entry which is preliminary data.</text>
</comment>